<keyword evidence="5 8" id="KW-0547">Nucleotide-binding</keyword>
<evidence type="ECO:0000256" key="2">
    <source>
        <dbReference type="ARBA" id="ARBA00022679"/>
    </source>
</evidence>
<comment type="function">
    <text evidence="8">Nucleotidyltransferase involved in the post-translational modification of proteins. It can catalyze the addition of adenosine monophosphate (AMP) or uridine monophosphate (UMP) to a protein, resulting in modifications known as AMPylation and UMPylation.</text>
</comment>
<feature type="binding site" evidence="8">
    <location>
        <position position="184"/>
    </location>
    <ligand>
        <name>ATP</name>
        <dbReference type="ChEBI" id="CHEBI:30616"/>
    </ligand>
</feature>
<dbReference type="InterPro" id="IPR003846">
    <property type="entry name" value="SelO"/>
</dbReference>
<feature type="binding site" evidence="8">
    <location>
        <position position="177"/>
    </location>
    <ligand>
        <name>ATP</name>
        <dbReference type="ChEBI" id="CHEBI:30616"/>
    </ligand>
</feature>
<evidence type="ECO:0000256" key="7">
    <source>
        <dbReference type="ARBA" id="ARBA00022842"/>
    </source>
</evidence>
<evidence type="ECO:0000313" key="9">
    <source>
        <dbReference type="EMBL" id="SIO34977.1"/>
    </source>
</evidence>
<name>A0A1N6ISF5_9PROT</name>
<dbReference type="NCBIfam" id="NF000658">
    <property type="entry name" value="PRK00029.1"/>
    <property type="match status" value="1"/>
</dbReference>
<feature type="binding site" evidence="8">
    <location>
        <position position="254"/>
    </location>
    <ligand>
        <name>Mg(2+)</name>
        <dbReference type="ChEBI" id="CHEBI:18420"/>
    </ligand>
</feature>
<accession>A0A1N6ISF5</accession>
<dbReference type="HAMAP" id="MF_00692">
    <property type="entry name" value="SelO"/>
    <property type="match status" value="1"/>
</dbReference>
<feature type="binding site" evidence="8">
    <location>
        <position position="91"/>
    </location>
    <ligand>
        <name>ATP</name>
        <dbReference type="ChEBI" id="CHEBI:30616"/>
    </ligand>
</feature>
<keyword evidence="10" id="KW-1185">Reference proteome</keyword>
<evidence type="ECO:0000256" key="3">
    <source>
        <dbReference type="ARBA" id="ARBA00022695"/>
    </source>
</evidence>
<dbReference type="PANTHER" id="PTHR32057:SF14">
    <property type="entry name" value="PROTEIN ADENYLYLTRANSFERASE SELO, MITOCHONDRIAL"/>
    <property type="match status" value="1"/>
</dbReference>
<feature type="binding site" evidence="8">
    <location>
        <position position="127"/>
    </location>
    <ligand>
        <name>ATP</name>
        <dbReference type="ChEBI" id="CHEBI:30616"/>
    </ligand>
</feature>
<evidence type="ECO:0000256" key="1">
    <source>
        <dbReference type="ARBA" id="ARBA00009747"/>
    </source>
</evidence>
<dbReference type="EC" id="2.7.7.-" evidence="8"/>
<feature type="binding site" evidence="8">
    <location>
        <position position="263"/>
    </location>
    <ligand>
        <name>Mg(2+)</name>
        <dbReference type="ChEBI" id="CHEBI:18420"/>
    </ligand>
</feature>
<reference evidence="9 10" key="1">
    <citation type="submission" date="2016-12" db="EMBL/GenBank/DDBJ databases">
        <authorList>
            <person name="Song W.-J."/>
            <person name="Kurnit D.M."/>
        </authorList>
    </citation>
    <scope>NUCLEOTIDE SEQUENCE [LARGE SCALE GENOMIC DNA]</scope>
    <source>
        <strain evidence="9 10">ATCC 49181</strain>
    </source>
</reference>
<comment type="cofactor">
    <cofactor evidence="8">
        <name>Mg(2+)</name>
        <dbReference type="ChEBI" id="CHEBI:18420"/>
    </cofactor>
    <cofactor evidence="8">
        <name>Mn(2+)</name>
        <dbReference type="ChEBI" id="CHEBI:29035"/>
    </cofactor>
</comment>
<comment type="catalytic activity">
    <reaction evidence="8">
        <text>L-seryl-[protein] + ATP = 3-O-(5'-adenylyl)-L-seryl-[protein] + diphosphate</text>
        <dbReference type="Rhea" id="RHEA:58120"/>
        <dbReference type="Rhea" id="RHEA-COMP:9863"/>
        <dbReference type="Rhea" id="RHEA-COMP:15073"/>
        <dbReference type="ChEBI" id="CHEBI:29999"/>
        <dbReference type="ChEBI" id="CHEBI:30616"/>
        <dbReference type="ChEBI" id="CHEBI:33019"/>
        <dbReference type="ChEBI" id="CHEBI:142516"/>
        <dbReference type="EC" id="2.7.7.108"/>
    </reaction>
</comment>
<dbReference type="AlphaFoldDB" id="A0A1N6ISF5"/>
<dbReference type="GO" id="GO:0005524">
    <property type="term" value="F:ATP binding"/>
    <property type="evidence" value="ECO:0007669"/>
    <property type="project" value="UniProtKB-UniRule"/>
</dbReference>
<keyword evidence="6 8" id="KW-0067">ATP-binding</keyword>
<feature type="binding site" evidence="8">
    <location>
        <position position="114"/>
    </location>
    <ligand>
        <name>ATP</name>
        <dbReference type="ChEBI" id="CHEBI:30616"/>
    </ligand>
</feature>
<feature type="binding site" evidence="8">
    <location>
        <position position="126"/>
    </location>
    <ligand>
        <name>ATP</name>
        <dbReference type="ChEBI" id="CHEBI:30616"/>
    </ligand>
</feature>
<gene>
    <name evidence="8" type="primary">ydiU</name>
    <name evidence="8" type="synonym">selO</name>
    <name evidence="9" type="ORF">SAMN02743940_2039</name>
</gene>
<keyword evidence="3 8" id="KW-0548">Nucleotidyltransferase</keyword>
<dbReference type="PANTHER" id="PTHR32057">
    <property type="entry name" value="PROTEIN ADENYLYLTRANSFERASE SELO, MITOCHONDRIAL"/>
    <property type="match status" value="1"/>
</dbReference>
<dbReference type="EMBL" id="FSRO01000001">
    <property type="protein sequence ID" value="SIO34977.1"/>
    <property type="molecule type" value="Genomic_DNA"/>
</dbReference>
<comment type="catalytic activity">
    <reaction evidence="8">
        <text>L-histidyl-[protein] + UTP = N(tele)-(5'-uridylyl)-L-histidyl-[protein] + diphosphate</text>
        <dbReference type="Rhea" id="RHEA:83891"/>
        <dbReference type="Rhea" id="RHEA-COMP:9745"/>
        <dbReference type="Rhea" id="RHEA-COMP:20239"/>
        <dbReference type="ChEBI" id="CHEBI:29979"/>
        <dbReference type="ChEBI" id="CHEBI:33019"/>
        <dbReference type="ChEBI" id="CHEBI:46398"/>
        <dbReference type="ChEBI" id="CHEBI:233474"/>
    </reaction>
</comment>
<feature type="active site" description="Proton acceptor" evidence="8">
    <location>
        <position position="253"/>
    </location>
</feature>
<dbReference type="GO" id="GO:0030145">
    <property type="term" value="F:manganese ion binding"/>
    <property type="evidence" value="ECO:0007669"/>
    <property type="project" value="UniProtKB-UniRule"/>
</dbReference>
<dbReference type="GO" id="GO:0070733">
    <property type="term" value="F:AMPylase activity"/>
    <property type="evidence" value="ECO:0007669"/>
    <property type="project" value="UniProtKB-EC"/>
</dbReference>
<comment type="catalytic activity">
    <reaction evidence="8">
        <text>L-threonyl-[protein] + ATP = 3-O-(5'-adenylyl)-L-threonyl-[protein] + diphosphate</text>
        <dbReference type="Rhea" id="RHEA:54292"/>
        <dbReference type="Rhea" id="RHEA-COMP:11060"/>
        <dbReference type="Rhea" id="RHEA-COMP:13847"/>
        <dbReference type="ChEBI" id="CHEBI:30013"/>
        <dbReference type="ChEBI" id="CHEBI:30616"/>
        <dbReference type="ChEBI" id="CHEBI:33019"/>
        <dbReference type="ChEBI" id="CHEBI:138113"/>
        <dbReference type="EC" id="2.7.7.108"/>
    </reaction>
</comment>
<comment type="catalytic activity">
    <reaction evidence="8">
        <text>L-tyrosyl-[protein] + ATP = O-(5'-adenylyl)-L-tyrosyl-[protein] + diphosphate</text>
        <dbReference type="Rhea" id="RHEA:54288"/>
        <dbReference type="Rhea" id="RHEA-COMP:10136"/>
        <dbReference type="Rhea" id="RHEA-COMP:13846"/>
        <dbReference type="ChEBI" id="CHEBI:30616"/>
        <dbReference type="ChEBI" id="CHEBI:33019"/>
        <dbReference type="ChEBI" id="CHEBI:46858"/>
        <dbReference type="ChEBI" id="CHEBI:83624"/>
        <dbReference type="EC" id="2.7.7.108"/>
    </reaction>
</comment>
<evidence type="ECO:0000256" key="4">
    <source>
        <dbReference type="ARBA" id="ARBA00022723"/>
    </source>
</evidence>
<comment type="catalytic activity">
    <reaction evidence="8">
        <text>L-seryl-[protein] + UTP = O-(5'-uridylyl)-L-seryl-[protein] + diphosphate</text>
        <dbReference type="Rhea" id="RHEA:64604"/>
        <dbReference type="Rhea" id="RHEA-COMP:9863"/>
        <dbReference type="Rhea" id="RHEA-COMP:16635"/>
        <dbReference type="ChEBI" id="CHEBI:29999"/>
        <dbReference type="ChEBI" id="CHEBI:33019"/>
        <dbReference type="ChEBI" id="CHEBI:46398"/>
        <dbReference type="ChEBI" id="CHEBI:156051"/>
    </reaction>
</comment>
<feature type="binding site" evidence="8">
    <location>
        <position position="263"/>
    </location>
    <ligand>
        <name>ATP</name>
        <dbReference type="ChEBI" id="CHEBI:30616"/>
    </ligand>
</feature>
<dbReference type="Pfam" id="PF02696">
    <property type="entry name" value="SelO"/>
    <property type="match status" value="1"/>
</dbReference>
<dbReference type="eggNOG" id="COG0397">
    <property type="taxonomic scope" value="Bacteria"/>
</dbReference>
<dbReference type="Proteomes" id="UP000185062">
    <property type="component" value="Unassembled WGS sequence"/>
</dbReference>
<organism evidence="9 10">
    <name type="scientific">Nitrosomonas cryotolerans ATCC 49181</name>
    <dbReference type="NCBI Taxonomy" id="1131553"/>
    <lineage>
        <taxon>Bacteria</taxon>
        <taxon>Pseudomonadati</taxon>
        <taxon>Pseudomonadota</taxon>
        <taxon>Betaproteobacteria</taxon>
        <taxon>Nitrosomonadales</taxon>
        <taxon>Nitrosomonadaceae</taxon>
        <taxon>Nitrosomonas</taxon>
    </lineage>
</organism>
<evidence type="ECO:0000256" key="6">
    <source>
        <dbReference type="ARBA" id="ARBA00022840"/>
    </source>
</evidence>
<evidence type="ECO:0000313" key="10">
    <source>
        <dbReference type="Proteomes" id="UP000185062"/>
    </source>
</evidence>
<comment type="catalytic activity">
    <reaction evidence="8">
        <text>L-tyrosyl-[protein] + UTP = O-(5'-uridylyl)-L-tyrosyl-[protein] + diphosphate</text>
        <dbReference type="Rhea" id="RHEA:83887"/>
        <dbReference type="Rhea" id="RHEA-COMP:10136"/>
        <dbReference type="Rhea" id="RHEA-COMP:20238"/>
        <dbReference type="ChEBI" id="CHEBI:33019"/>
        <dbReference type="ChEBI" id="CHEBI:46398"/>
        <dbReference type="ChEBI" id="CHEBI:46858"/>
        <dbReference type="ChEBI" id="CHEBI:90602"/>
    </reaction>
</comment>
<evidence type="ECO:0000256" key="8">
    <source>
        <dbReference type="HAMAP-Rule" id="MF_00692"/>
    </source>
</evidence>
<sequence length="500" mass="55756">MRHAMLELPFDNSYARLPTRFFARLNPTPVAAPRLIKLNVQLARQLGLNPDLLSSPEGVNMFAGNSVPQGAEPLAMAYAGHQFGVWVPQLGDGRAILLGEILDQHGVRFDIQLKGAGPTPFSRRGDGRAWLGPVLREYIVSEAMAALGVPTTRALAVISSGEVIRREGLMPGAVLTRVARSHIRIGTFQFFVARQDMDALRQLADYVIARYYPKAASAQAPYLALLDAVVDRQAELVARWQLIGFIHGVMNTDNMSIAGESIDYGPCAFMDTYHPETVFSSIDQMGRYAYQNQPHIAQWNLTCLAQSLLPLINEDEQVAINRLQAIIDSYSNRFEHAYLGGMRKKLGLSKERDGDLALAQDLLERMAENKADFTLTFRGLGKLPVKAITDHTKANRPVRDLFDNPSAFDTWAVAWRQRLALEASDDHERQAAMNTVNPAFIPRNHRVEEAIRAAVEEENFEPFEKLVTVLANPYNDQPIYSIYATPPRPEEIVQKTFCGT</sequence>
<comment type="similarity">
    <text evidence="1 8">Belongs to the SELO family.</text>
</comment>
<dbReference type="GO" id="GO:0000287">
    <property type="term" value="F:magnesium ion binding"/>
    <property type="evidence" value="ECO:0007669"/>
    <property type="project" value="UniProtKB-UniRule"/>
</dbReference>
<dbReference type="RefSeq" id="WP_218146715.1">
    <property type="nucleotide sequence ID" value="NZ_FSRO01000001.1"/>
</dbReference>
<feature type="binding site" evidence="8">
    <location>
        <position position="94"/>
    </location>
    <ligand>
        <name>ATP</name>
        <dbReference type="ChEBI" id="CHEBI:30616"/>
    </ligand>
</feature>
<keyword evidence="7 8" id="KW-0460">Magnesium</keyword>
<proteinExistence type="inferred from homology"/>
<feature type="binding site" evidence="8">
    <location>
        <position position="93"/>
    </location>
    <ligand>
        <name>ATP</name>
        <dbReference type="ChEBI" id="CHEBI:30616"/>
    </ligand>
</feature>
<dbReference type="EC" id="2.7.7.108" evidence="8"/>
<keyword evidence="2 8" id="KW-0808">Transferase</keyword>
<keyword evidence="4 8" id="KW-0479">Metal-binding</keyword>
<keyword evidence="8" id="KW-0464">Manganese</keyword>
<protein>
    <recommendedName>
        <fullName evidence="8">Protein nucleotidyltransferase YdiU</fullName>
        <ecNumber evidence="8">2.7.7.-</ecNumber>
    </recommendedName>
    <alternativeName>
        <fullName evidence="8">Protein adenylyltransferase YdiU</fullName>
        <ecNumber evidence="8">2.7.7.108</ecNumber>
    </alternativeName>
    <alternativeName>
        <fullName evidence="8">Protein uridylyltransferase YdiU</fullName>
        <ecNumber evidence="8">2.7.7.-</ecNumber>
    </alternativeName>
</protein>
<evidence type="ECO:0000256" key="5">
    <source>
        <dbReference type="ARBA" id="ARBA00022741"/>
    </source>
</evidence>